<feature type="domain" description="Serine acetyltransferase N-terminal" evidence="10">
    <location>
        <begin position="33"/>
        <end position="135"/>
    </location>
</feature>
<keyword evidence="5" id="KW-0028">Amino-acid biosynthesis</keyword>
<keyword evidence="12" id="KW-1185">Reference proteome</keyword>
<dbReference type="Gene3D" id="1.10.3130.10">
    <property type="entry name" value="serine acetyltransferase, domain 1"/>
    <property type="match status" value="1"/>
</dbReference>
<dbReference type="NCBIfam" id="TIGR01172">
    <property type="entry name" value="cysE"/>
    <property type="match status" value="1"/>
</dbReference>
<evidence type="ECO:0000256" key="5">
    <source>
        <dbReference type="ARBA" id="ARBA00022605"/>
    </source>
</evidence>
<dbReference type="EC" id="2.3.1.30" evidence="3"/>
<dbReference type="SUPFAM" id="SSF51161">
    <property type="entry name" value="Trimeric LpxA-like enzymes"/>
    <property type="match status" value="1"/>
</dbReference>
<comment type="caution">
    <text evidence="11">The sequence shown here is derived from an EMBL/GenBank/DDBJ whole genome shotgun (WGS) entry which is preliminary data.</text>
</comment>
<dbReference type="InterPro" id="IPR005881">
    <property type="entry name" value="Ser_O-AcTrfase"/>
</dbReference>
<evidence type="ECO:0000259" key="10">
    <source>
        <dbReference type="SMART" id="SM00971"/>
    </source>
</evidence>
<evidence type="ECO:0000313" key="11">
    <source>
        <dbReference type="EMBL" id="RJF99878.1"/>
    </source>
</evidence>
<dbReference type="PROSITE" id="PS00101">
    <property type="entry name" value="HEXAPEP_TRANSFERASES"/>
    <property type="match status" value="1"/>
</dbReference>
<evidence type="ECO:0000256" key="7">
    <source>
        <dbReference type="ARBA" id="ARBA00022737"/>
    </source>
</evidence>
<evidence type="ECO:0000256" key="6">
    <source>
        <dbReference type="ARBA" id="ARBA00022679"/>
    </source>
</evidence>
<evidence type="ECO:0000256" key="4">
    <source>
        <dbReference type="ARBA" id="ARBA00018522"/>
    </source>
</evidence>
<dbReference type="GO" id="GO:0006535">
    <property type="term" value="P:cysteine biosynthetic process from serine"/>
    <property type="evidence" value="ECO:0007669"/>
    <property type="project" value="InterPro"/>
</dbReference>
<protein>
    <recommendedName>
        <fullName evidence="4">Serine acetyltransferase</fullName>
        <ecNumber evidence="3">2.3.1.30</ecNumber>
    </recommendedName>
</protein>
<comment type="pathway">
    <text evidence="1">Amino-acid biosynthesis; L-cysteine biosynthesis; L-cysteine from L-serine: step 1/2.</text>
</comment>
<dbReference type="OrthoDB" id="9801456at2"/>
<dbReference type="Gene3D" id="2.160.10.10">
    <property type="entry name" value="Hexapeptide repeat proteins"/>
    <property type="match status" value="1"/>
</dbReference>
<dbReference type="SMART" id="SM00971">
    <property type="entry name" value="SATase_N"/>
    <property type="match status" value="1"/>
</dbReference>
<comment type="similarity">
    <text evidence="2">Belongs to the transferase hexapeptide repeat family.</text>
</comment>
<evidence type="ECO:0000256" key="1">
    <source>
        <dbReference type="ARBA" id="ARBA00004876"/>
    </source>
</evidence>
<accession>A0A3A3FYV4</accession>
<proteinExistence type="inferred from homology"/>
<evidence type="ECO:0000256" key="2">
    <source>
        <dbReference type="ARBA" id="ARBA00007274"/>
    </source>
</evidence>
<dbReference type="PANTHER" id="PTHR42811">
    <property type="entry name" value="SERINE ACETYLTRANSFERASE"/>
    <property type="match status" value="1"/>
</dbReference>
<dbReference type="EMBL" id="QYUO01000001">
    <property type="protein sequence ID" value="RJF99878.1"/>
    <property type="molecule type" value="Genomic_DNA"/>
</dbReference>
<dbReference type="CDD" id="cd03354">
    <property type="entry name" value="LbH_SAT"/>
    <property type="match status" value="1"/>
</dbReference>
<evidence type="ECO:0000313" key="12">
    <source>
        <dbReference type="Proteomes" id="UP000265955"/>
    </source>
</evidence>
<dbReference type="InterPro" id="IPR011004">
    <property type="entry name" value="Trimer_LpxA-like_sf"/>
</dbReference>
<dbReference type="InterPro" id="IPR045304">
    <property type="entry name" value="LbH_SAT"/>
</dbReference>
<keyword evidence="8 11" id="KW-0012">Acyltransferase</keyword>
<keyword evidence="7" id="KW-0677">Repeat</keyword>
<dbReference type="InterPro" id="IPR018357">
    <property type="entry name" value="Hexapep_transf_CS"/>
</dbReference>
<organism evidence="11 12">
    <name type="scientific">Noviherbaspirillum saxi</name>
    <dbReference type="NCBI Taxonomy" id="2320863"/>
    <lineage>
        <taxon>Bacteria</taxon>
        <taxon>Pseudomonadati</taxon>
        <taxon>Pseudomonadota</taxon>
        <taxon>Betaproteobacteria</taxon>
        <taxon>Burkholderiales</taxon>
        <taxon>Oxalobacteraceae</taxon>
        <taxon>Noviherbaspirillum</taxon>
    </lineage>
</organism>
<dbReference type="InterPro" id="IPR053376">
    <property type="entry name" value="Serine_acetyltransferase"/>
</dbReference>
<gene>
    <name evidence="11" type="primary">cysE</name>
    <name evidence="11" type="ORF">D3871_01870</name>
</gene>
<name>A0A3A3FYV4_9BURK</name>
<dbReference type="GO" id="GO:0009001">
    <property type="term" value="F:serine O-acetyltransferase activity"/>
    <property type="evidence" value="ECO:0007669"/>
    <property type="project" value="UniProtKB-EC"/>
</dbReference>
<dbReference type="Pfam" id="PF06426">
    <property type="entry name" value="SATase_N"/>
    <property type="match status" value="1"/>
</dbReference>
<dbReference type="UniPathway" id="UPA00136">
    <property type="reaction ID" value="UER00199"/>
</dbReference>
<reference evidence="12" key="1">
    <citation type="submission" date="2018-09" db="EMBL/GenBank/DDBJ databases">
        <authorList>
            <person name="Zhu H."/>
        </authorList>
    </citation>
    <scope>NUCLEOTIDE SEQUENCE [LARGE SCALE GENOMIC DNA]</scope>
    <source>
        <strain evidence="12">K1R23-30</strain>
    </source>
</reference>
<evidence type="ECO:0000256" key="8">
    <source>
        <dbReference type="ARBA" id="ARBA00023315"/>
    </source>
</evidence>
<dbReference type="AlphaFoldDB" id="A0A3A3FYV4"/>
<dbReference type="Proteomes" id="UP000265955">
    <property type="component" value="Unassembled WGS sequence"/>
</dbReference>
<comment type="catalytic activity">
    <reaction evidence="9">
        <text>L-serine + acetyl-CoA = O-acetyl-L-serine + CoA</text>
        <dbReference type="Rhea" id="RHEA:24560"/>
        <dbReference type="ChEBI" id="CHEBI:33384"/>
        <dbReference type="ChEBI" id="CHEBI:57287"/>
        <dbReference type="ChEBI" id="CHEBI:57288"/>
        <dbReference type="ChEBI" id="CHEBI:58340"/>
        <dbReference type="EC" id="2.3.1.30"/>
    </reaction>
</comment>
<evidence type="ECO:0000256" key="3">
    <source>
        <dbReference type="ARBA" id="ARBA00013266"/>
    </source>
</evidence>
<dbReference type="FunFam" id="2.160.10.10:FF:000002">
    <property type="entry name" value="Serine acetyltransferase"/>
    <property type="match status" value="1"/>
</dbReference>
<dbReference type="GO" id="GO:0005737">
    <property type="term" value="C:cytoplasm"/>
    <property type="evidence" value="ECO:0007669"/>
    <property type="project" value="InterPro"/>
</dbReference>
<evidence type="ECO:0000256" key="9">
    <source>
        <dbReference type="ARBA" id="ARBA00049486"/>
    </source>
</evidence>
<dbReference type="InterPro" id="IPR042122">
    <property type="entry name" value="Ser_AcTrfase_N_sf"/>
</dbReference>
<keyword evidence="6 11" id="KW-0808">Transferase</keyword>
<sequence length="283" mass="30039">MNSLASRSPQLVVPFPTGIESAALPLQPDAAVVWEDMRTEAEDIARRESFLRPRLQSLVLAQPDLPNAMAATLARRLASADMGEGALKALFAGLLDEHLNAHVVADLFAVRSRDPACGGYLHVMLNLKGFQALQTYRIAHALWQQQRSALGHALSSQASLVFALDIHPAARIGSGVMFDHGTGIVIGETTVIEDNVSILQNVTLGGTGKEHGDRHPKIRSGVMIGAGAKVLGNIEVGTMSKVAAGSVVLRPVPPHCTVAGVPARVVRHHDDAACPSVDMDQMI</sequence>
<dbReference type="RefSeq" id="WP_119769821.1">
    <property type="nucleotide sequence ID" value="NZ_QYUO01000001.1"/>
</dbReference>
<dbReference type="InterPro" id="IPR010493">
    <property type="entry name" value="Ser_AcTrfase_N"/>
</dbReference>
<dbReference type="NCBIfam" id="NF041874">
    <property type="entry name" value="EPS_EpsC"/>
    <property type="match status" value="1"/>
</dbReference>